<evidence type="ECO:0000313" key="2">
    <source>
        <dbReference type="EMBL" id="OEU13856.1"/>
    </source>
</evidence>
<reference evidence="2 3" key="1">
    <citation type="submission" date="2016-09" db="EMBL/GenBank/DDBJ databases">
        <title>Extensive genetic diversity and differential bi-allelic expression allows diatom success in the polar Southern Ocean.</title>
        <authorList>
            <consortium name="DOE Joint Genome Institute"/>
            <person name="Mock T."/>
            <person name="Otillar R.P."/>
            <person name="Strauss J."/>
            <person name="Dupont C."/>
            <person name="Frickenhaus S."/>
            <person name="Maumus F."/>
            <person name="Mcmullan M."/>
            <person name="Sanges R."/>
            <person name="Schmutz J."/>
            <person name="Toseland A."/>
            <person name="Valas R."/>
            <person name="Veluchamy A."/>
            <person name="Ward B.J."/>
            <person name="Allen A."/>
            <person name="Barry K."/>
            <person name="Falciatore A."/>
            <person name="Ferrante M."/>
            <person name="Fortunato A.E."/>
            <person name="Gloeckner G."/>
            <person name="Gruber A."/>
            <person name="Hipkin R."/>
            <person name="Janech M."/>
            <person name="Kroth P."/>
            <person name="Leese F."/>
            <person name="Lindquist E."/>
            <person name="Lyon B.R."/>
            <person name="Martin J."/>
            <person name="Mayer C."/>
            <person name="Parker M."/>
            <person name="Quesneville H."/>
            <person name="Raymond J."/>
            <person name="Uhlig C."/>
            <person name="Valentin K.U."/>
            <person name="Worden A.Z."/>
            <person name="Armbrust E.V."/>
            <person name="Bowler C."/>
            <person name="Green B."/>
            <person name="Moulton V."/>
            <person name="Van Oosterhout C."/>
            <person name="Grigoriev I."/>
        </authorList>
    </citation>
    <scope>NUCLEOTIDE SEQUENCE [LARGE SCALE GENOMIC DNA]</scope>
    <source>
        <strain evidence="2 3">CCMP1102</strain>
    </source>
</reference>
<sequence>MDSFMEFLLRKHDINSSDVTIVDDKACPELSAALFQLNKPNTASSSPHTTTTGNNASVGANTNANKKCRWSNITDDMNDLRIAKRNLTDLRRSWSILTSTSASTSLVGGMSPPYNRSSFSNDSFNRSNAGWNDNALWDDASSISKTFKTRIDNIQLQEDSDDNDDNDVMIDAEREEVDTRSDDKDVVGETSIDILENFLEDWAVRKDLHSNSETQKLSSSSFSDCEDESSGELTASTYDMEKSYQSFYNKLVSNIHSVANLNHQAPKLPQRKISQDKLRSLSSFLGSNSSLQNVEEEQNDGNSNVSTNSNASFDGTKPTMTAVVSASDQDSETSGKISPFNILPFIKTASQIVAVNTKKKKDASSKEQKQRIIPPYGGDAKSNDSMRIQRLREALGPMAPATKDLDRNNMKSDEGKSVSSIYTAPATNSPSSNSSCSSPSPSVSIDSDSVHSVDTLKASNMPMAMIVDSRCWEDDDLIETLKD</sequence>
<organism evidence="2 3">
    <name type="scientific">Fragilariopsis cylindrus CCMP1102</name>
    <dbReference type="NCBI Taxonomy" id="635003"/>
    <lineage>
        <taxon>Eukaryota</taxon>
        <taxon>Sar</taxon>
        <taxon>Stramenopiles</taxon>
        <taxon>Ochrophyta</taxon>
        <taxon>Bacillariophyta</taxon>
        <taxon>Bacillariophyceae</taxon>
        <taxon>Bacillariophycidae</taxon>
        <taxon>Bacillariales</taxon>
        <taxon>Bacillariaceae</taxon>
        <taxon>Fragilariopsis</taxon>
    </lineage>
</organism>
<feature type="compositionally biased region" description="Basic and acidic residues" evidence="1">
    <location>
        <begin position="403"/>
        <end position="416"/>
    </location>
</feature>
<evidence type="ECO:0000313" key="3">
    <source>
        <dbReference type="Proteomes" id="UP000095751"/>
    </source>
</evidence>
<feature type="compositionally biased region" description="Low complexity" evidence="1">
    <location>
        <begin position="429"/>
        <end position="450"/>
    </location>
</feature>
<dbReference type="AlphaFoldDB" id="A0A1E7F6S4"/>
<feature type="region of interest" description="Disordered" evidence="1">
    <location>
        <begin position="357"/>
        <end position="450"/>
    </location>
</feature>
<feature type="region of interest" description="Disordered" evidence="1">
    <location>
        <begin position="40"/>
        <end position="61"/>
    </location>
</feature>
<dbReference type="EMBL" id="KV784361">
    <property type="protein sequence ID" value="OEU13856.1"/>
    <property type="molecule type" value="Genomic_DNA"/>
</dbReference>
<keyword evidence="3" id="KW-1185">Reference proteome</keyword>
<dbReference type="KEGG" id="fcy:FRACYDRAFT_242207"/>
<dbReference type="OrthoDB" id="10648141at2759"/>
<gene>
    <name evidence="2" type="ORF">FRACYDRAFT_242207</name>
</gene>
<evidence type="ECO:0000256" key="1">
    <source>
        <dbReference type="SAM" id="MobiDB-lite"/>
    </source>
</evidence>
<dbReference type="InParanoid" id="A0A1E7F6S4"/>
<feature type="compositionally biased region" description="Polar residues" evidence="1">
    <location>
        <begin position="417"/>
        <end position="428"/>
    </location>
</feature>
<proteinExistence type="predicted"/>
<accession>A0A1E7F6S4</accession>
<name>A0A1E7F6S4_9STRA</name>
<protein>
    <submittedName>
        <fullName evidence="2">Uncharacterized protein</fullName>
    </submittedName>
</protein>
<feature type="region of interest" description="Disordered" evidence="1">
    <location>
        <begin position="292"/>
        <end position="317"/>
    </location>
</feature>
<feature type="compositionally biased region" description="Polar residues" evidence="1">
    <location>
        <begin position="300"/>
        <end position="317"/>
    </location>
</feature>
<dbReference type="Proteomes" id="UP000095751">
    <property type="component" value="Unassembled WGS sequence"/>
</dbReference>